<dbReference type="OrthoDB" id="2596228at2759"/>
<dbReference type="AlphaFoldDB" id="A0A1B9HWJ9"/>
<proteinExistence type="predicted"/>
<evidence type="ECO:0000313" key="2">
    <source>
        <dbReference type="EMBL" id="OCF47618.1"/>
    </source>
</evidence>
<reference evidence="2" key="3">
    <citation type="submission" date="2016-07" db="EMBL/GenBank/DDBJ databases">
        <title>Evolution of pathogenesis and genome organization in the Tremellales.</title>
        <authorList>
            <person name="Cuomo C."/>
            <person name="Litvintseva A."/>
            <person name="Heitman J."/>
            <person name="Chen Y."/>
            <person name="Sun S."/>
            <person name="Springer D."/>
            <person name="Dromer F."/>
            <person name="Young S."/>
            <person name="Zeng Q."/>
            <person name="Chapman S."/>
            <person name="Gujja S."/>
            <person name="Saif S."/>
            <person name="Birren B."/>
        </authorList>
    </citation>
    <scope>NUCLEOTIDE SEQUENCE</scope>
    <source>
        <strain evidence="2">CBS 10737</strain>
    </source>
</reference>
<dbReference type="KEGG" id="kpin:30174890"/>
<feature type="region of interest" description="Disordered" evidence="1">
    <location>
        <begin position="227"/>
        <end position="252"/>
    </location>
</feature>
<sequence length="252" mass="27234">MDDSMEEGDSLFSLPGPSTRPRALYQTPPQSTSGPPPPIGLGYNSSIVPQHLPNADESFDQSNRWNGGASPPGGSSTSQDNYEDENDENDESNAINGDQVEGEEDSYEASEGSSAQYDPDADPEGFAQRLDELAGTLEISEAERKAISWGLPISSKQRKNANLPLADFRKLINHHLESTEWKYQTNTQSLPVPGWQSGHGHSDGLPLGMMLDGHPIRALGKGWIEKDEWLDPPSDSSTVDANGLSGQEQSAT</sequence>
<gene>
    <name evidence="2" type="ORF">I206_06521</name>
    <name evidence="3" type="ORF">I206_101506</name>
</gene>
<evidence type="ECO:0000313" key="3">
    <source>
        <dbReference type="EMBL" id="WWC67596.1"/>
    </source>
</evidence>
<reference evidence="2" key="1">
    <citation type="submission" date="2013-07" db="EMBL/GenBank/DDBJ databases">
        <title>The Genome Sequence of Cryptococcus pinus CBS10737.</title>
        <authorList>
            <consortium name="The Broad Institute Genome Sequencing Platform"/>
            <person name="Cuomo C."/>
            <person name="Litvintseva A."/>
            <person name="Chen Y."/>
            <person name="Heitman J."/>
            <person name="Sun S."/>
            <person name="Springer D."/>
            <person name="Dromer F."/>
            <person name="Young S.K."/>
            <person name="Zeng Q."/>
            <person name="Gargeya S."/>
            <person name="Fitzgerald M."/>
            <person name="Abouelleil A."/>
            <person name="Alvarado L."/>
            <person name="Berlin A.M."/>
            <person name="Chapman S.B."/>
            <person name="Dewar J."/>
            <person name="Goldberg J."/>
            <person name="Griggs A."/>
            <person name="Gujja S."/>
            <person name="Hansen M."/>
            <person name="Howarth C."/>
            <person name="Imamovic A."/>
            <person name="Larimer J."/>
            <person name="McCowan C."/>
            <person name="Murphy C."/>
            <person name="Pearson M."/>
            <person name="Priest M."/>
            <person name="Roberts A."/>
            <person name="Saif S."/>
            <person name="Shea T."/>
            <person name="Sykes S."/>
            <person name="Wortman J."/>
            <person name="Nusbaum C."/>
            <person name="Birren B."/>
        </authorList>
    </citation>
    <scope>NUCLEOTIDE SEQUENCE [LARGE SCALE GENOMIC DNA]</scope>
    <source>
        <strain evidence="2">CBS 10737</strain>
    </source>
</reference>
<feature type="region of interest" description="Disordered" evidence="1">
    <location>
        <begin position="1"/>
        <end position="125"/>
    </location>
</feature>
<dbReference type="Proteomes" id="UP000094020">
    <property type="component" value="Chromosome 2"/>
</dbReference>
<feature type="compositionally biased region" description="Acidic residues" evidence="1">
    <location>
        <begin position="81"/>
        <end position="91"/>
    </location>
</feature>
<protein>
    <submittedName>
        <fullName evidence="2">Uncharacterized protein</fullName>
    </submittedName>
</protein>
<evidence type="ECO:0000256" key="1">
    <source>
        <dbReference type="SAM" id="MobiDB-lite"/>
    </source>
</evidence>
<accession>A0A1B9HWJ9</accession>
<name>A0A1B9HWJ9_9TREE</name>
<feature type="compositionally biased region" description="Low complexity" evidence="1">
    <location>
        <begin position="67"/>
        <end position="80"/>
    </location>
</feature>
<organism evidence="2">
    <name type="scientific">Kwoniella pini CBS 10737</name>
    <dbReference type="NCBI Taxonomy" id="1296096"/>
    <lineage>
        <taxon>Eukaryota</taxon>
        <taxon>Fungi</taxon>
        <taxon>Dikarya</taxon>
        <taxon>Basidiomycota</taxon>
        <taxon>Agaricomycotina</taxon>
        <taxon>Tremellomycetes</taxon>
        <taxon>Tremellales</taxon>
        <taxon>Cryptococcaceae</taxon>
        <taxon>Kwoniella</taxon>
    </lineage>
</organism>
<reference evidence="3" key="4">
    <citation type="submission" date="2024-02" db="EMBL/GenBank/DDBJ databases">
        <title>Comparative genomics of Cryptococcus and Kwoniella reveals pathogenesis evolution and contrasting modes of karyotype evolution via chromosome fusion or intercentromeric recombination.</title>
        <authorList>
            <person name="Coelho M.A."/>
            <person name="David-Palma M."/>
            <person name="Shea T."/>
            <person name="Bowers K."/>
            <person name="McGinley-Smith S."/>
            <person name="Mohammad A.W."/>
            <person name="Gnirke A."/>
            <person name="Yurkov A.M."/>
            <person name="Nowrousian M."/>
            <person name="Sun S."/>
            <person name="Cuomo C.A."/>
            <person name="Heitman J."/>
        </authorList>
    </citation>
    <scope>NUCLEOTIDE SEQUENCE</scope>
    <source>
        <strain evidence="3">CBS 10737</strain>
    </source>
</reference>
<dbReference type="EMBL" id="KV700116">
    <property type="protein sequence ID" value="OCF47618.1"/>
    <property type="molecule type" value="Genomic_DNA"/>
</dbReference>
<feature type="compositionally biased region" description="Polar residues" evidence="1">
    <location>
        <begin position="234"/>
        <end position="252"/>
    </location>
</feature>
<dbReference type="GeneID" id="30174890"/>
<dbReference type="EMBL" id="CP144520">
    <property type="protein sequence ID" value="WWC67596.1"/>
    <property type="molecule type" value="Genomic_DNA"/>
</dbReference>
<evidence type="ECO:0000313" key="4">
    <source>
        <dbReference type="Proteomes" id="UP000094020"/>
    </source>
</evidence>
<reference evidence="3" key="2">
    <citation type="submission" date="2013-07" db="EMBL/GenBank/DDBJ databases">
        <authorList>
            <consortium name="The Broad Institute Genome Sequencing Platform"/>
            <person name="Cuomo C."/>
            <person name="Litvintseva A."/>
            <person name="Chen Y."/>
            <person name="Heitman J."/>
            <person name="Sun S."/>
            <person name="Springer D."/>
            <person name="Dromer F."/>
            <person name="Young S.K."/>
            <person name="Zeng Q."/>
            <person name="Gargeya S."/>
            <person name="Fitzgerald M."/>
            <person name="Abouelleil A."/>
            <person name="Alvarado L."/>
            <person name="Berlin A.M."/>
            <person name="Chapman S.B."/>
            <person name="Dewar J."/>
            <person name="Goldberg J."/>
            <person name="Griggs A."/>
            <person name="Gujja S."/>
            <person name="Hansen M."/>
            <person name="Howarth C."/>
            <person name="Imamovic A."/>
            <person name="Larimer J."/>
            <person name="McCowan C."/>
            <person name="Murphy C."/>
            <person name="Pearson M."/>
            <person name="Priest M."/>
            <person name="Roberts A."/>
            <person name="Saif S."/>
            <person name="Shea T."/>
            <person name="Sykes S."/>
            <person name="Wortman J."/>
            <person name="Nusbaum C."/>
            <person name="Birren B."/>
        </authorList>
    </citation>
    <scope>NUCLEOTIDE SEQUENCE</scope>
    <source>
        <strain evidence="3">CBS 10737</strain>
    </source>
</reference>
<keyword evidence="4" id="KW-1185">Reference proteome</keyword>
<dbReference type="RefSeq" id="XP_019008837.1">
    <property type="nucleotide sequence ID" value="XM_019158224.1"/>
</dbReference>